<gene>
    <name evidence="1" type="ORF">XENORESO_021593</name>
</gene>
<name>A0ABV0VPD1_9TELE</name>
<evidence type="ECO:0000313" key="2">
    <source>
        <dbReference type="Proteomes" id="UP001444071"/>
    </source>
</evidence>
<feature type="non-terminal residue" evidence="1">
    <location>
        <position position="85"/>
    </location>
</feature>
<keyword evidence="2" id="KW-1185">Reference proteome</keyword>
<evidence type="ECO:0000313" key="1">
    <source>
        <dbReference type="EMBL" id="MEQ2258552.1"/>
    </source>
</evidence>
<reference evidence="1 2" key="1">
    <citation type="submission" date="2021-06" db="EMBL/GenBank/DDBJ databases">
        <authorList>
            <person name="Palmer J.M."/>
        </authorList>
    </citation>
    <scope>NUCLEOTIDE SEQUENCE [LARGE SCALE GENOMIC DNA]</scope>
    <source>
        <strain evidence="1 2">XR_2019</strain>
        <tissue evidence="1">Muscle</tissue>
    </source>
</reference>
<accession>A0ABV0VPD1</accession>
<comment type="caution">
    <text evidence="1">The sequence shown here is derived from an EMBL/GenBank/DDBJ whole genome shotgun (WGS) entry which is preliminary data.</text>
</comment>
<sequence length="85" mass="9326">YLSFTDATLLLFYQTNFAGCRQVPPASHRFHRTCPPPPLTSDPVLAPYYHSLLHTPGLEPSYSPHCVLIPVSLNPSPPGGELTQP</sequence>
<protein>
    <submittedName>
        <fullName evidence="1">Uncharacterized protein</fullName>
    </submittedName>
</protein>
<dbReference type="EMBL" id="JAHRIM010000927">
    <property type="protein sequence ID" value="MEQ2258552.1"/>
    <property type="molecule type" value="Genomic_DNA"/>
</dbReference>
<proteinExistence type="predicted"/>
<feature type="non-terminal residue" evidence="1">
    <location>
        <position position="1"/>
    </location>
</feature>
<organism evidence="1 2">
    <name type="scientific">Xenotaenia resolanae</name>
    <dbReference type="NCBI Taxonomy" id="208358"/>
    <lineage>
        <taxon>Eukaryota</taxon>
        <taxon>Metazoa</taxon>
        <taxon>Chordata</taxon>
        <taxon>Craniata</taxon>
        <taxon>Vertebrata</taxon>
        <taxon>Euteleostomi</taxon>
        <taxon>Actinopterygii</taxon>
        <taxon>Neopterygii</taxon>
        <taxon>Teleostei</taxon>
        <taxon>Neoteleostei</taxon>
        <taxon>Acanthomorphata</taxon>
        <taxon>Ovalentaria</taxon>
        <taxon>Atherinomorphae</taxon>
        <taxon>Cyprinodontiformes</taxon>
        <taxon>Goodeidae</taxon>
        <taxon>Xenotaenia</taxon>
    </lineage>
</organism>
<dbReference type="Proteomes" id="UP001444071">
    <property type="component" value="Unassembled WGS sequence"/>
</dbReference>